<feature type="transmembrane region" description="Helical" evidence="6">
    <location>
        <begin position="47"/>
        <end position="67"/>
    </location>
</feature>
<gene>
    <name evidence="7" type="ORF">METZ01_LOCUS352354</name>
</gene>
<evidence type="ECO:0000313" key="7">
    <source>
        <dbReference type="EMBL" id="SVC99500.1"/>
    </source>
</evidence>
<feature type="transmembrane region" description="Helical" evidence="6">
    <location>
        <begin position="94"/>
        <end position="117"/>
    </location>
</feature>
<reference evidence="7" key="1">
    <citation type="submission" date="2018-05" db="EMBL/GenBank/DDBJ databases">
        <authorList>
            <person name="Lanie J.A."/>
            <person name="Ng W.-L."/>
            <person name="Kazmierczak K.M."/>
            <person name="Andrzejewski T.M."/>
            <person name="Davidsen T.M."/>
            <person name="Wayne K.J."/>
            <person name="Tettelin H."/>
            <person name="Glass J.I."/>
            <person name="Rusch D."/>
            <person name="Podicherti R."/>
            <person name="Tsui H.-C.T."/>
            <person name="Winkler M.E."/>
        </authorList>
    </citation>
    <scope>NUCLEOTIDE SEQUENCE</scope>
</reference>
<feature type="non-terminal residue" evidence="7">
    <location>
        <position position="293"/>
    </location>
</feature>
<evidence type="ECO:0000256" key="1">
    <source>
        <dbReference type="ARBA" id="ARBA00004651"/>
    </source>
</evidence>
<protein>
    <recommendedName>
        <fullName evidence="8">Polysaccharide biosynthesis protein C-terminal domain-containing protein</fullName>
    </recommendedName>
</protein>
<evidence type="ECO:0000256" key="4">
    <source>
        <dbReference type="ARBA" id="ARBA00022989"/>
    </source>
</evidence>
<dbReference type="EMBL" id="UINC01123193">
    <property type="protein sequence ID" value="SVC99500.1"/>
    <property type="molecule type" value="Genomic_DNA"/>
</dbReference>
<dbReference type="AlphaFoldDB" id="A0A382RPY5"/>
<keyword evidence="2" id="KW-1003">Cell membrane</keyword>
<sequence>MIPNDLVQWLRPVGKERLFFFISHILYNLVLFIVAIIAAKIAGPEKWGLITLLMLVATYSGFLTLGINNGMGIALPLAIGNNNDSNIQKIKSTVFTALFISSIPIGISQFILIYYWQKPLTDWIILFGFTLSFQLLTYFKIQLRSYENFKLFTFAYFVQIISLSIGLLGLVQGCHYLVIVGLGNLMAGLFIWIKINEKPSFQFHKESLIQILKIGLPVMTAGIVGELLLSVDRILISIFLEDIQLGYYGFSSNFFKGVRIIGVAVSMMVLPRIVKSFAQQDYQQMLRYSVIQQ</sequence>
<dbReference type="PANTHER" id="PTHR30250:SF11">
    <property type="entry name" value="O-ANTIGEN TRANSPORTER-RELATED"/>
    <property type="match status" value="1"/>
</dbReference>
<feature type="transmembrane region" description="Helical" evidence="6">
    <location>
        <begin position="214"/>
        <end position="240"/>
    </location>
</feature>
<evidence type="ECO:0000256" key="3">
    <source>
        <dbReference type="ARBA" id="ARBA00022692"/>
    </source>
</evidence>
<proteinExistence type="predicted"/>
<dbReference type="PANTHER" id="PTHR30250">
    <property type="entry name" value="PST FAMILY PREDICTED COLANIC ACID TRANSPORTER"/>
    <property type="match status" value="1"/>
</dbReference>
<feature type="transmembrane region" description="Helical" evidence="6">
    <location>
        <begin position="123"/>
        <end position="139"/>
    </location>
</feature>
<keyword evidence="3 6" id="KW-0812">Transmembrane</keyword>
<comment type="subcellular location">
    <subcellularLocation>
        <location evidence="1">Cell membrane</location>
        <topology evidence="1">Multi-pass membrane protein</topology>
    </subcellularLocation>
</comment>
<evidence type="ECO:0000256" key="2">
    <source>
        <dbReference type="ARBA" id="ARBA00022475"/>
    </source>
</evidence>
<evidence type="ECO:0008006" key="8">
    <source>
        <dbReference type="Google" id="ProtNLM"/>
    </source>
</evidence>
<evidence type="ECO:0000256" key="5">
    <source>
        <dbReference type="ARBA" id="ARBA00023136"/>
    </source>
</evidence>
<dbReference type="InterPro" id="IPR050833">
    <property type="entry name" value="Poly_Biosynth_Transport"/>
</dbReference>
<keyword evidence="4 6" id="KW-1133">Transmembrane helix</keyword>
<dbReference type="Pfam" id="PF13440">
    <property type="entry name" value="Polysacc_synt_3"/>
    <property type="match status" value="1"/>
</dbReference>
<feature type="transmembrane region" description="Helical" evidence="6">
    <location>
        <begin position="18"/>
        <end position="41"/>
    </location>
</feature>
<keyword evidence="5 6" id="KW-0472">Membrane</keyword>
<evidence type="ECO:0000256" key="6">
    <source>
        <dbReference type="SAM" id="Phobius"/>
    </source>
</evidence>
<feature type="transmembrane region" description="Helical" evidence="6">
    <location>
        <begin position="176"/>
        <end position="193"/>
    </location>
</feature>
<organism evidence="7">
    <name type="scientific">marine metagenome</name>
    <dbReference type="NCBI Taxonomy" id="408172"/>
    <lineage>
        <taxon>unclassified sequences</taxon>
        <taxon>metagenomes</taxon>
        <taxon>ecological metagenomes</taxon>
    </lineage>
</organism>
<feature type="transmembrane region" description="Helical" evidence="6">
    <location>
        <begin position="151"/>
        <end position="170"/>
    </location>
</feature>
<accession>A0A382RPY5</accession>
<dbReference type="GO" id="GO:0005886">
    <property type="term" value="C:plasma membrane"/>
    <property type="evidence" value="ECO:0007669"/>
    <property type="project" value="UniProtKB-SubCell"/>
</dbReference>
<name>A0A382RPY5_9ZZZZ</name>